<evidence type="ECO:0000313" key="3">
    <source>
        <dbReference type="EMBL" id="PKZ60135.1"/>
    </source>
</evidence>
<dbReference type="Pfam" id="PF00570">
    <property type="entry name" value="HRDC"/>
    <property type="match status" value="1"/>
</dbReference>
<dbReference type="GO" id="GO:0008408">
    <property type="term" value="F:3'-5' exonuclease activity"/>
    <property type="evidence" value="ECO:0007669"/>
    <property type="project" value="InterPro"/>
</dbReference>
<dbReference type="Gene3D" id="1.10.150.80">
    <property type="entry name" value="HRDC domain"/>
    <property type="match status" value="2"/>
</dbReference>
<sequence length="487" mass="55772">MWLKHANREAYLNEEPKLLKEPREGVPEVIDTLEAYKDYCSLLASGSGSLAADAERASGFRYGHEDWLIQFKRKGAGIGLLDPIELTKLGADWNEFNKAVGDAPWIIHDSMQDLPGFFDIGLRPRALFDTEIAAKLLGRKRFGLSSVTEYYLGLTLAKEHSAADWSYRPLPRDWRNYAALDVELLIELEEVMRGELKKQGKLSWAEEEFKHLLNKGAQKKAPHPRPWLKISHISVLMHDRVGLVIAKALWQKRDALAREYDIAPTLLLSDAAIIEAGKRKPSNARAFRAIRSLNERVRMHTGSEQDKMFERYAPIQRKIKPSIWKNVIENAILRAKSGETAMDDVHPVLPNGAIQLNSRESRKTSVLKSTDTDESQGSNDCQDCHDSSDSQYLQDMQDSQSAPRSMKYWREHHPKRYERLQRVKAELNQISEYTHTPAEIIIKPQIIRNLCWRDDAQDIDVKTFLSEHGAREWQTRLVAESVTRAIM</sequence>
<dbReference type="PROSITE" id="PS50967">
    <property type="entry name" value="HRDC"/>
    <property type="match status" value="1"/>
</dbReference>
<dbReference type="PANTHER" id="PTHR47649:SF1">
    <property type="entry name" value="RIBONUCLEASE D"/>
    <property type="match status" value="1"/>
</dbReference>
<feature type="region of interest" description="Disordered" evidence="1">
    <location>
        <begin position="357"/>
        <end position="405"/>
    </location>
</feature>
<dbReference type="GO" id="GO:0006139">
    <property type="term" value="P:nucleobase-containing compound metabolic process"/>
    <property type="evidence" value="ECO:0007669"/>
    <property type="project" value="InterPro"/>
</dbReference>
<feature type="compositionally biased region" description="Polar residues" evidence="1">
    <location>
        <begin position="357"/>
        <end position="369"/>
    </location>
</feature>
<dbReference type="GO" id="GO:0003676">
    <property type="term" value="F:nucleic acid binding"/>
    <property type="evidence" value="ECO:0007669"/>
    <property type="project" value="InterPro"/>
</dbReference>
<gene>
    <name evidence="3" type="ORF">CYJ61_01685</name>
</gene>
<dbReference type="GO" id="GO:0000166">
    <property type="term" value="F:nucleotide binding"/>
    <property type="evidence" value="ECO:0007669"/>
    <property type="project" value="InterPro"/>
</dbReference>
<reference evidence="3 4" key="1">
    <citation type="submission" date="2017-12" db="EMBL/GenBank/DDBJ databases">
        <title>Phylogenetic diversity of female urinary microbiome.</title>
        <authorList>
            <person name="Thomas-White K."/>
            <person name="Wolfe A.J."/>
        </authorList>
    </citation>
    <scope>NUCLEOTIDE SEQUENCE [LARGE SCALE GENOMIC DNA]</scope>
    <source>
        <strain evidence="3 4">UMB0682</strain>
    </source>
</reference>
<dbReference type="InterPro" id="IPR002562">
    <property type="entry name" value="3'-5'_exonuclease_dom"/>
</dbReference>
<dbReference type="Pfam" id="PF01612">
    <property type="entry name" value="DNA_pol_A_exo1"/>
    <property type="match status" value="1"/>
</dbReference>
<evidence type="ECO:0000313" key="4">
    <source>
        <dbReference type="Proteomes" id="UP000234905"/>
    </source>
</evidence>
<dbReference type="PANTHER" id="PTHR47649">
    <property type="entry name" value="RIBONUCLEASE D"/>
    <property type="match status" value="1"/>
</dbReference>
<accession>A0AAP8ISV9</accession>
<dbReference type="InterPro" id="IPR002121">
    <property type="entry name" value="HRDC_dom"/>
</dbReference>
<name>A0AAP8ISV9_GARVA</name>
<dbReference type="InterPro" id="IPR012337">
    <property type="entry name" value="RNaseH-like_sf"/>
</dbReference>
<evidence type="ECO:0000256" key="1">
    <source>
        <dbReference type="SAM" id="MobiDB-lite"/>
    </source>
</evidence>
<dbReference type="InterPro" id="IPR041605">
    <property type="entry name" value="Exo_C"/>
</dbReference>
<dbReference type="InterPro" id="IPR036397">
    <property type="entry name" value="RNaseH_sf"/>
</dbReference>
<dbReference type="InterPro" id="IPR010997">
    <property type="entry name" value="HRDC-like_sf"/>
</dbReference>
<dbReference type="SMART" id="SM00474">
    <property type="entry name" value="35EXOc"/>
    <property type="match status" value="1"/>
</dbReference>
<comment type="caution">
    <text evidence="3">The sequence shown here is derived from an EMBL/GenBank/DDBJ whole genome shotgun (WGS) entry which is preliminary data.</text>
</comment>
<dbReference type="Pfam" id="PF18305">
    <property type="entry name" value="DNA_pol_A_exoN"/>
    <property type="match status" value="1"/>
</dbReference>
<dbReference type="EMBL" id="PKJN01000001">
    <property type="protein sequence ID" value="PKZ60135.1"/>
    <property type="molecule type" value="Genomic_DNA"/>
</dbReference>
<dbReference type="InterPro" id="IPR044876">
    <property type="entry name" value="HRDC_dom_sf"/>
</dbReference>
<dbReference type="AlphaFoldDB" id="A0AAP8ISV9"/>
<protein>
    <submittedName>
        <fullName evidence="3">Ribonuclease D</fullName>
    </submittedName>
</protein>
<dbReference type="SUPFAM" id="SSF47819">
    <property type="entry name" value="HRDC-like"/>
    <property type="match status" value="1"/>
</dbReference>
<dbReference type="InterPro" id="IPR051086">
    <property type="entry name" value="RNase_D-like"/>
</dbReference>
<feature type="domain" description="HRDC" evidence="2">
    <location>
        <begin position="239"/>
        <end position="319"/>
    </location>
</feature>
<dbReference type="Proteomes" id="UP000234905">
    <property type="component" value="Unassembled WGS sequence"/>
</dbReference>
<organism evidence="3 4">
    <name type="scientific">Gardnerella vaginalis</name>
    <dbReference type="NCBI Taxonomy" id="2702"/>
    <lineage>
        <taxon>Bacteria</taxon>
        <taxon>Bacillati</taxon>
        <taxon>Actinomycetota</taxon>
        <taxon>Actinomycetes</taxon>
        <taxon>Bifidobacteriales</taxon>
        <taxon>Bifidobacteriaceae</taxon>
        <taxon>Gardnerella</taxon>
    </lineage>
</organism>
<proteinExistence type="predicted"/>
<feature type="compositionally biased region" description="Polar residues" evidence="1">
    <location>
        <begin position="392"/>
        <end position="403"/>
    </location>
</feature>
<dbReference type="SUPFAM" id="SSF53098">
    <property type="entry name" value="Ribonuclease H-like"/>
    <property type="match status" value="1"/>
</dbReference>
<evidence type="ECO:0000259" key="2">
    <source>
        <dbReference type="PROSITE" id="PS50967"/>
    </source>
</evidence>
<dbReference type="Gene3D" id="3.30.420.10">
    <property type="entry name" value="Ribonuclease H-like superfamily/Ribonuclease H"/>
    <property type="match status" value="1"/>
</dbReference>